<dbReference type="GO" id="GO:0000156">
    <property type="term" value="F:phosphorelay response regulator activity"/>
    <property type="evidence" value="ECO:0007669"/>
    <property type="project" value="InterPro"/>
</dbReference>
<organism evidence="3 4">
    <name type="scientific">Pseudidiomarina aquimaris</name>
    <dbReference type="NCBI Taxonomy" id="641841"/>
    <lineage>
        <taxon>Bacteria</taxon>
        <taxon>Pseudomonadati</taxon>
        <taxon>Pseudomonadota</taxon>
        <taxon>Gammaproteobacteria</taxon>
        <taxon>Alteromonadales</taxon>
        <taxon>Idiomarinaceae</taxon>
        <taxon>Pseudidiomarina</taxon>
    </lineage>
</organism>
<dbReference type="EMBL" id="PIPT01000005">
    <property type="protein sequence ID" value="RUO47606.1"/>
    <property type="molecule type" value="Genomic_DNA"/>
</dbReference>
<evidence type="ECO:0000313" key="3">
    <source>
        <dbReference type="EMBL" id="RUO47606.1"/>
    </source>
</evidence>
<dbReference type="SMART" id="SM00850">
    <property type="entry name" value="LytTR"/>
    <property type="match status" value="1"/>
</dbReference>
<protein>
    <recommendedName>
        <fullName evidence="2">HTH LytTR-type domain-containing protein</fullName>
    </recommendedName>
</protein>
<dbReference type="Proteomes" id="UP000286678">
    <property type="component" value="Unassembled WGS sequence"/>
</dbReference>
<accession>A0A432XG73</accession>
<feature type="domain" description="HTH LytTR-type" evidence="2">
    <location>
        <begin position="8"/>
        <end position="112"/>
    </location>
</feature>
<evidence type="ECO:0000259" key="2">
    <source>
        <dbReference type="PROSITE" id="PS50930"/>
    </source>
</evidence>
<reference evidence="4" key="1">
    <citation type="journal article" date="2018" name="Front. Microbiol.">
        <title>Genome-Based Analysis Reveals the Taxonomy and Diversity of the Family Idiomarinaceae.</title>
        <authorList>
            <person name="Liu Y."/>
            <person name="Lai Q."/>
            <person name="Shao Z."/>
        </authorList>
    </citation>
    <scope>NUCLEOTIDE SEQUENCE [LARGE SCALE GENOMIC DNA]</scope>
    <source>
        <strain evidence="4">SW15</strain>
    </source>
</reference>
<dbReference type="Pfam" id="PF04397">
    <property type="entry name" value="LytTR"/>
    <property type="match status" value="1"/>
</dbReference>
<keyword evidence="4" id="KW-1185">Reference proteome</keyword>
<evidence type="ECO:0000256" key="1">
    <source>
        <dbReference type="ARBA" id="ARBA00023012"/>
    </source>
</evidence>
<keyword evidence="1" id="KW-0902">Two-component regulatory system</keyword>
<comment type="caution">
    <text evidence="3">The sequence shown here is derived from an EMBL/GenBank/DDBJ whole genome shotgun (WGS) entry which is preliminary data.</text>
</comment>
<dbReference type="InterPro" id="IPR007492">
    <property type="entry name" value="LytTR_DNA-bd_dom"/>
</dbReference>
<name>A0A432XG73_9GAMM</name>
<dbReference type="AlphaFoldDB" id="A0A432XG73"/>
<sequence length="116" mass="13285">MTTPINYIPVKSIGRIRFIAVEDIVWIKGAANYVEIHLPDGMVLHRETLSSLEERLDPEQFVRVHRSAIVNIEHLHEITSELGRYSLVELKNGQEIRIGNAYRRDFFQSLGLDAAS</sequence>
<dbReference type="PANTHER" id="PTHR37299">
    <property type="entry name" value="TRANSCRIPTIONAL REGULATOR-RELATED"/>
    <property type="match status" value="1"/>
</dbReference>
<proteinExistence type="predicted"/>
<dbReference type="OrthoDB" id="5949075at2"/>
<evidence type="ECO:0000313" key="4">
    <source>
        <dbReference type="Proteomes" id="UP000286678"/>
    </source>
</evidence>
<dbReference type="Gene3D" id="2.40.50.1020">
    <property type="entry name" value="LytTr DNA-binding domain"/>
    <property type="match status" value="1"/>
</dbReference>
<gene>
    <name evidence="3" type="ORF">CWE21_07060</name>
</gene>
<dbReference type="PANTHER" id="PTHR37299:SF1">
    <property type="entry name" value="STAGE 0 SPORULATION PROTEIN A HOMOLOG"/>
    <property type="match status" value="1"/>
</dbReference>
<dbReference type="GO" id="GO:0003677">
    <property type="term" value="F:DNA binding"/>
    <property type="evidence" value="ECO:0007669"/>
    <property type="project" value="InterPro"/>
</dbReference>
<dbReference type="PROSITE" id="PS50930">
    <property type="entry name" value="HTH_LYTTR"/>
    <property type="match status" value="1"/>
</dbReference>
<dbReference type="RefSeq" id="WP_126833761.1">
    <property type="nucleotide sequence ID" value="NZ_PIPT01000005.1"/>
</dbReference>
<dbReference type="InterPro" id="IPR046947">
    <property type="entry name" value="LytR-like"/>
</dbReference>